<evidence type="ECO:0000256" key="1">
    <source>
        <dbReference type="ARBA" id="ARBA00004651"/>
    </source>
</evidence>
<sequence>MENFFMAHQELQRTLTLWDGVALALGSIAGSGILYLPSLTYVLAGHDVLLVWLGGTLLCVPMLFMFTDMVRLIPNGSGIEGFIARGLGSHVAATVPPLFLSIVVLGIPAGVLIAGSYLSSAIGGGMVIQFVGALAILVVAMTTNLLGAAVGAHVQRKVSWALLLVVVALCALTYPQIDHGYRAVFPAVSAPEPLLSGIVVAFWAYAGFENLTFIAGEFRNPRRDFPLAMMAAFLVCGGLSVALTVMIAALIPRNRVSDFSGLLQLAERLTPAWLATGIIVAFALTIMQLNTASWLWGMSRLLYTSARTKRLPGWFAHLDSQGLPRRAILVLGMVFVVMTGITAVFPNVLVSVLTVASSVFLFLYLLCLVSYMRVTRNAGKRLVYAVFFVFLCATLASVGLKILYPIAIFLLALLTSIVRERRGISHLRKEEEKVCQ</sequence>
<evidence type="ECO:0000256" key="3">
    <source>
        <dbReference type="ARBA" id="ARBA00022692"/>
    </source>
</evidence>
<dbReference type="Pfam" id="PF13520">
    <property type="entry name" value="AA_permease_2"/>
    <property type="match status" value="1"/>
</dbReference>
<gene>
    <name evidence="7" type="ORF">Krac_3512</name>
</gene>
<feature type="transmembrane region" description="Helical" evidence="6">
    <location>
        <begin position="158"/>
        <end position="174"/>
    </location>
</feature>
<accession>D6U1N2</accession>
<dbReference type="PANTHER" id="PTHR42770:SF13">
    <property type="entry name" value="L-METHIONINE_BRANCHED-CHAIN AMINO ACID EXPORTER YJEH"/>
    <property type="match status" value="1"/>
</dbReference>
<dbReference type="Gene3D" id="1.20.1740.10">
    <property type="entry name" value="Amino acid/polyamine transporter I"/>
    <property type="match status" value="1"/>
</dbReference>
<proteinExistence type="predicted"/>
<name>D6U1N2_KTERA</name>
<feature type="transmembrane region" description="Helical" evidence="6">
    <location>
        <begin position="272"/>
        <end position="297"/>
    </location>
</feature>
<dbReference type="STRING" id="485913.Krac_3512"/>
<feature type="transmembrane region" description="Helical" evidence="6">
    <location>
        <begin position="327"/>
        <end position="345"/>
    </location>
</feature>
<keyword evidence="8" id="KW-1185">Reference proteome</keyword>
<dbReference type="eggNOG" id="COG0531">
    <property type="taxonomic scope" value="Bacteria"/>
</dbReference>
<dbReference type="GO" id="GO:0005886">
    <property type="term" value="C:plasma membrane"/>
    <property type="evidence" value="ECO:0007669"/>
    <property type="project" value="UniProtKB-SubCell"/>
</dbReference>
<feature type="transmembrane region" description="Helical" evidence="6">
    <location>
        <begin position="126"/>
        <end position="146"/>
    </location>
</feature>
<evidence type="ECO:0000256" key="4">
    <source>
        <dbReference type="ARBA" id="ARBA00022989"/>
    </source>
</evidence>
<feature type="transmembrane region" description="Helical" evidence="6">
    <location>
        <begin position="351"/>
        <end position="371"/>
    </location>
</feature>
<comment type="subcellular location">
    <subcellularLocation>
        <location evidence="1">Cell membrane</location>
        <topology evidence="1">Multi-pass membrane protein</topology>
    </subcellularLocation>
</comment>
<dbReference type="PANTHER" id="PTHR42770">
    <property type="entry name" value="AMINO ACID TRANSPORTER-RELATED"/>
    <property type="match status" value="1"/>
</dbReference>
<dbReference type="GO" id="GO:0022857">
    <property type="term" value="F:transmembrane transporter activity"/>
    <property type="evidence" value="ECO:0007669"/>
    <property type="project" value="InterPro"/>
</dbReference>
<dbReference type="InParanoid" id="D6U1N2"/>
<dbReference type="EMBL" id="ADVG01000004">
    <property type="protein sequence ID" value="EFH82676.1"/>
    <property type="molecule type" value="Genomic_DNA"/>
</dbReference>
<evidence type="ECO:0000256" key="6">
    <source>
        <dbReference type="SAM" id="Phobius"/>
    </source>
</evidence>
<feature type="transmembrane region" description="Helical" evidence="6">
    <location>
        <begin position="49"/>
        <end position="70"/>
    </location>
</feature>
<organism evidence="7 8">
    <name type="scientific">Ktedonobacter racemifer DSM 44963</name>
    <dbReference type="NCBI Taxonomy" id="485913"/>
    <lineage>
        <taxon>Bacteria</taxon>
        <taxon>Bacillati</taxon>
        <taxon>Chloroflexota</taxon>
        <taxon>Ktedonobacteria</taxon>
        <taxon>Ktedonobacterales</taxon>
        <taxon>Ktedonobacteraceae</taxon>
        <taxon>Ktedonobacter</taxon>
    </lineage>
</organism>
<keyword evidence="3 6" id="KW-0812">Transmembrane</keyword>
<dbReference type="InterPro" id="IPR050367">
    <property type="entry name" value="APC_superfamily"/>
</dbReference>
<keyword evidence="5 6" id="KW-0472">Membrane</keyword>
<evidence type="ECO:0000313" key="8">
    <source>
        <dbReference type="Proteomes" id="UP000004508"/>
    </source>
</evidence>
<feature type="transmembrane region" description="Helical" evidence="6">
    <location>
        <begin position="91"/>
        <end position="114"/>
    </location>
</feature>
<dbReference type="FunCoup" id="D6U1N2">
    <property type="interactions" value="22"/>
</dbReference>
<keyword evidence="4 6" id="KW-1133">Transmembrane helix</keyword>
<dbReference type="InterPro" id="IPR002293">
    <property type="entry name" value="AA/rel_permease1"/>
</dbReference>
<dbReference type="RefSeq" id="WP_007920968.1">
    <property type="nucleotide sequence ID" value="NZ_ADVG01000004.1"/>
</dbReference>
<evidence type="ECO:0000313" key="7">
    <source>
        <dbReference type="EMBL" id="EFH82676.1"/>
    </source>
</evidence>
<protein>
    <submittedName>
        <fullName evidence="7">Amino acid permease-associated region</fullName>
    </submittedName>
</protein>
<evidence type="ECO:0000256" key="5">
    <source>
        <dbReference type="ARBA" id="ARBA00023136"/>
    </source>
</evidence>
<reference evidence="7 8" key="1">
    <citation type="journal article" date="2011" name="Stand. Genomic Sci.">
        <title>Non-contiguous finished genome sequence and contextual data of the filamentous soil bacterium Ktedonobacter racemifer type strain (SOSP1-21).</title>
        <authorList>
            <person name="Chang Y.J."/>
            <person name="Land M."/>
            <person name="Hauser L."/>
            <person name="Chertkov O."/>
            <person name="Del Rio T.G."/>
            <person name="Nolan M."/>
            <person name="Copeland A."/>
            <person name="Tice H."/>
            <person name="Cheng J.F."/>
            <person name="Lucas S."/>
            <person name="Han C."/>
            <person name="Goodwin L."/>
            <person name="Pitluck S."/>
            <person name="Ivanova N."/>
            <person name="Ovchinikova G."/>
            <person name="Pati A."/>
            <person name="Chen A."/>
            <person name="Palaniappan K."/>
            <person name="Mavromatis K."/>
            <person name="Liolios K."/>
            <person name="Brettin T."/>
            <person name="Fiebig A."/>
            <person name="Rohde M."/>
            <person name="Abt B."/>
            <person name="Goker M."/>
            <person name="Detter J.C."/>
            <person name="Woyke T."/>
            <person name="Bristow J."/>
            <person name="Eisen J.A."/>
            <person name="Markowitz V."/>
            <person name="Hugenholtz P."/>
            <person name="Kyrpides N.C."/>
            <person name="Klenk H.P."/>
            <person name="Lapidus A."/>
        </authorList>
    </citation>
    <scope>NUCLEOTIDE SEQUENCE [LARGE SCALE GENOMIC DNA]</scope>
    <source>
        <strain evidence="8">DSM 44963</strain>
    </source>
</reference>
<feature type="transmembrane region" description="Helical" evidence="6">
    <location>
        <begin position="378"/>
        <end position="396"/>
    </location>
</feature>
<feature type="transmembrane region" description="Helical" evidence="6">
    <location>
        <begin position="21"/>
        <end position="43"/>
    </location>
</feature>
<evidence type="ECO:0000256" key="2">
    <source>
        <dbReference type="ARBA" id="ARBA00022475"/>
    </source>
</evidence>
<feature type="transmembrane region" description="Helical" evidence="6">
    <location>
        <begin position="227"/>
        <end position="252"/>
    </location>
</feature>
<comment type="caution">
    <text evidence="7">The sequence shown here is derived from an EMBL/GenBank/DDBJ whole genome shotgun (WGS) entry which is preliminary data.</text>
</comment>
<dbReference type="PIRSF" id="PIRSF006060">
    <property type="entry name" value="AA_transporter"/>
    <property type="match status" value="1"/>
</dbReference>
<feature type="transmembrane region" description="Helical" evidence="6">
    <location>
        <begin position="194"/>
        <end position="215"/>
    </location>
</feature>
<dbReference type="AlphaFoldDB" id="D6U1N2"/>
<dbReference type="Proteomes" id="UP000004508">
    <property type="component" value="Unassembled WGS sequence"/>
</dbReference>
<keyword evidence="2" id="KW-1003">Cell membrane</keyword>